<evidence type="ECO:0000256" key="1">
    <source>
        <dbReference type="SAM" id="MobiDB-lite"/>
    </source>
</evidence>
<protein>
    <recommendedName>
        <fullName evidence="2">SBE2/SBE22 middle domain-containing protein</fullName>
    </recommendedName>
</protein>
<name>A0A9P7V922_9ASCO</name>
<dbReference type="GeneID" id="66114059"/>
<dbReference type="EMBL" id="JAHMUF010000011">
    <property type="protein sequence ID" value="KAG7193612.1"/>
    <property type="molecule type" value="Genomic_DNA"/>
</dbReference>
<dbReference type="RefSeq" id="XP_043049160.1">
    <property type="nucleotide sequence ID" value="XM_043191517.1"/>
</dbReference>
<proteinExistence type="predicted"/>
<evidence type="ECO:0000313" key="3">
    <source>
        <dbReference type="EMBL" id="KAG7193612.1"/>
    </source>
</evidence>
<feature type="compositionally biased region" description="Polar residues" evidence="1">
    <location>
        <begin position="25"/>
        <end position="37"/>
    </location>
</feature>
<feature type="region of interest" description="Disordered" evidence="1">
    <location>
        <begin position="381"/>
        <end position="400"/>
    </location>
</feature>
<feature type="compositionally biased region" description="Polar residues" evidence="1">
    <location>
        <begin position="100"/>
        <end position="117"/>
    </location>
</feature>
<feature type="compositionally biased region" description="Polar residues" evidence="1">
    <location>
        <begin position="55"/>
        <end position="69"/>
    </location>
</feature>
<accession>A0A9P7V922</accession>
<feature type="compositionally biased region" description="Low complexity" evidence="1">
    <location>
        <begin position="78"/>
        <end position="93"/>
    </location>
</feature>
<sequence>MIVTGNTITTDSNNNSGYSSYSTTPLNISPVSSNSTAAKRPGDYYIQRLTQSSSLNGSIKRNSNTTLAHPTNARPKSGDSITSLHSSTSSDDSALMVSTPFDSGGNSRLSSMTSHSIVSEGGGGILKNNRPLPKANISESASSAATSTAFAADNAIEENDDTFEDQVNTLLSTLNLKSNLKTTSGTSRSNSTASNSSSMSSIAESQTGAAPPKYNTLKKRAMSSPSLNRSQTQNSSVTSVNASHTSLTRTKSKYINPKQSKERKQMRKQRYEENIDDDILIDDDFDLVFNVPIIKSKDELFVSNNSPSKFRMALLDKDDQGKYNINVKPCPLPGQLSRSLSDVSMKFPTNSTLLHPVPVPNAKTTSTSTINHLSSESVIVEEDADSDDISQPSRSPPRMGIGRRYSITDLFVEDDSEISRNISQFYSLRSASYSRILKINREQELIYKLPAYVRSQSSVEDLHLMSKEKLELIDQTRPIHLPPKGEGDKLKHAKEIQKIITTMESNTKSLSENRVKSNGYNVTNLKRWGVIHETINDGHNLFSRNDKNYLRKLAWESTCPENFRLQFFQTVLRYNHPDTLDILKEFQKSEIRLSELNASFKKDKDNEIDQTVNKISDRPLFKCCLSQALNHEQFKSNLKQLIYLKTVSSYGLAKHDDIFLLPALLAVFSTASICELFELGVLINEQILTAEFFNQGNTAFGKWSDLKQSYSISSYLYKSLGKFQDLNEFDNLTTLGVLQLICQFNDQMPLSMSAPSTPLSNTISAFSPQNSRPNSVEAIEYIPTKLQGTITISLITRLLQVMVVYGYTAKTSIKNNVNIIQCLVLVVEQYYHMNWMDLRELIQLNKLVKLNNSADLDSNLEAFTDKWMTAFKKF</sequence>
<evidence type="ECO:0000259" key="2">
    <source>
        <dbReference type="Pfam" id="PF22874"/>
    </source>
</evidence>
<feature type="region of interest" description="Disordered" evidence="1">
    <location>
        <begin position="180"/>
        <end position="267"/>
    </location>
</feature>
<dbReference type="Pfam" id="PF22874">
    <property type="entry name" value="SBE2_M"/>
    <property type="match status" value="1"/>
</dbReference>
<feature type="region of interest" description="Disordered" evidence="1">
    <location>
        <begin position="1"/>
        <end position="39"/>
    </location>
</feature>
<comment type="caution">
    <text evidence="3">The sequence shown here is derived from an EMBL/GenBank/DDBJ whole genome shotgun (WGS) entry which is preliminary data.</text>
</comment>
<dbReference type="Proteomes" id="UP000790833">
    <property type="component" value="Unassembled WGS sequence"/>
</dbReference>
<feature type="domain" description="SBE2/SBE22 middle" evidence="2">
    <location>
        <begin position="418"/>
        <end position="501"/>
    </location>
</feature>
<organism evidence="3 4">
    <name type="scientific">Scheffersomyces spartinae</name>
    <dbReference type="NCBI Taxonomy" id="45513"/>
    <lineage>
        <taxon>Eukaryota</taxon>
        <taxon>Fungi</taxon>
        <taxon>Dikarya</taxon>
        <taxon>Ascomycota</taxon>
        <taxon>Saccharomycotina</taxon>
        <taxon>Pichiomycetes</taxon>
        <taxon>Debaryomycetaceae</taxon>
        <taxon>Scheffersomyces</taxon>
    </lineage>
</organism>
<dbReference type="AlphaFoldDB" id="A0A9P7V922"/>
<reference evidence="3" key="1">
    <citation type="submission" date="2021-03" db="EMBL/GenBank/DDBJ databases">
        <authorList>
            <person name="Palmer J.M."/>
        </authorList>
    </citation>
    <scope>NUCLEOTIDE SEQUENCE</scope>
    <source>
        <strain evidence="3">ARV_011</strain>
    </source>
</reference>
<keyword evidence="4" id="KW-1185">Reference proteome</keyword>
<gene>
    <name evidence="3" type="ORF">KQ657_000685</name>
</gene>
<feature type="compositionally biased region" description="Low complexity" evidence="1">
    <location>
        <begin position="9"/>
        <end position="24"/>
    </location>
</feature>
<feature type="compositionally biased region" description="Low complexity" evidence="1">
    <location>
        <begin position="180"/>
        <end position="207"/>
    </location>
</feature>
<dbReference type="InterPro" id="IPR053949">
    <property type="entry name" value="SBE2/SBE22_M"/>
</dbReference>
<feature type="compositionally biased region" description="Polar residues" evidence="1">
    <location>
        <begin position="223"/>
        <end position="249"/>
    </location>
</feature>
<evidence type="ECO:0000313" key="4">
    <source>
        <dbReference type="Proteomes" id="UP000790833"/>
    </source>
</evidence>
<dbReference type="OrthoDB" id="289721at2759"/>
<feature type="region of interest" description="Disordered" evidence="1">
    <location>
        <begin position="55"/>
        <end position="140"/>
    </location>
</feature>